<evidence type="ECO:0000256" key="7">
    <source>
        <dbReference type="ARBA" id="ARBA00023136"/>
    </source>
</evidence>
<evidence type="ECO:0000256" key="6">
    <source>
        <dbReference type="ARBA" id="ARBA00022989"/>
    </source>
</evidence>
<sequence length="158" mass="18133">MPPKGKQGTKGQKQIETENKETLKFYMYIILCAIAIYYGAQFILFSDSFTAFYIVLSILALCVYGGCFKFMSSMSAGNIDLNMESGMAEHAKDIILLTAIVQTLSLLSNYFWLIWLVAPGRAFYILWVNILSPWIFAEAPEVDDKKQKKMDRKMKRRQ</sequence>
<feature type="transmembrane region" description="Helical" evidence="8">
    <location>
        <begin position="93"/>
        <end position="116"/>
    </location>
</feature>
<keyword evidence="10" id="KW-1185">Reference proteome</keyword>
<gene>
    <name evidence="9" type="ORF">DPMN_170254</name>
</gene>
<dbReference type="OrthoDB" id="10012212at2759"/>
<feature type="transmembrane region" description="Helical" evidence="8">
    <location>
        <begin position="51"/>
        <end position="72"/>
    </location>
</feature>
<keyword evidence="6 8" id="KW-1133">Transmembrane helix</keyword>
<reference evidence="9" key="1">
    <citation type="journal article" date="2019" name="bioRxiv">
        <title>The Genome of the Zebra Mussel, Dreissena polymorpha: A Resource for Invasive Species Research.</title>
        <authorList>
            <person name="McCartney M.A."/>
            <person name="Auch B."/>
            <person name="Kono T."/>
            <person name="Mallez S."/>
            <person name="Zhang Y."/>
            <person name="Obille A."/>
            <person name="Becker A."/>
            <person name="Abrahante J.E."/>
            <person name="Garbe J."/>
            <person name="Badalamenti J.P."/>
            <person name="Herman A."/>
            <person name="Mangelson H."/>
            <person name="Liachko I."/>
            <person name="Sullivan S."/>
            <person name="Sone E.D."/>
            <person name="Koren S."/>
            <person name="Silverstein K.A.T."/>
            <person name="Beckman K.B."/>
            <person name="Gohl D.M."/>
        </authorList>
    </citation>
    <scope>NUCLEOTIDE SEQUENCE</scope>
    <source>
        <strain evidence="9">Duluth1</strain>
        <tissue evidence="9">Whole animal</tissue>
    </source>
</reference>
<dbReference type="GO" id="GO:0005773">
    <property type="term" value="C:vacuole"/>
    <property type="evidence" value="ECO:0007669"/>
    <property type="project" value="GOC"/>
</dbReference>
<dbReference type="GO" id="GO:0005789">
    <property type="term" value="C:endoplasmic reticulum membrane"/>
    <property type="evidence" value="ECO:0007669"/>
    <property type="project" value="UniProtKB-SubCell"/>
</dbReference>
<feature type="transmembrane region" description="Helical" evidence="8">
    <location>
        <begin position="25"/>
        <end position="45"/>
    </location>
</feature>
<dbReference type="AlphaFoldDB" id="A0A9D4IEE6"/>
<reference evidence="9" key="2">
    <citation type="submission" date="2020-11" db="EMBL/GenBank/DDBJ databases">
        <authorList>
            <person name="McCartney M.A."/>
            <person name="Auch B."/>
            <person name="Kono T."/>
            <person name="Mallez S."/>
            <person name="Becker A."/>
            <person name="Gohl D.M."/>
            <person name="Silverstein K.A.T."/>
            <person name="Koren S."/>
            <person name="Bechman K.B."/>
            <person name="Herman A."/>
            <person name="Abrahante J.E."/>
            <person name="Garbe J."/>
        </authorList>
    </citation>
    <scope>NUCLEOTIDE SEQUENCE</scope>
    <source>
        <strain evidence="9">Duluth1</strain>
        <tissue evidence="9">Whole animal</tissue>
    </source>
</reference>
<dbReference type="PANTHER" id="PTHR13505:SF7">
    <property type="entry name" value="TRANSMEMBRANE PROTEIN 208"/>
    <property type="match status" value="1"/>
</dbReference>
<evidence type="ECO:0000256" key="2">
    <source>
        <dbReference type="ARBA" id="ARBA00009950"/>
    </source>
</evidence>
<name>A0A9D4IEE6_DREPO</name>
<organism evidence="9 10">
    <name type="scientific">Dreissena polymorpha</name>
    <name type="common">Zebra mussel</name>
    <name type="synonym">Mytilus polymorpha</name>
    <dbReference type="NCBI Taxonomy" id="45954"/>
    <lineage>
        <taxon>Eukaryota</taxon>
        <taxon>Metazoa</taxon>
        <taxon>Spiralia</taxon>
        <taxon>Lophotrochozoa</taxon>
        <taxon>Mollusca</taxon>
        <taxon>Bivalvia</taxon>
        <taxon>Autobranchia</taxon>
        <taxon>Heteroconchia</taxon>
        <taxon>Euheterodonta</taxon>
        <taxon>Imparidentia</taxon>
        <taxon>Neoheterodontei</taxon>
        <taxon>Myida</taxon>
        <taxon>Dreissenoidea</taxon>
        <taxon>Dreissenidae</taxon>
        <taxon>Dreissena</taxon>
    </lineage>
</organism>
<evidence type="ECO:0000256" key="3">
    <source>
        <dbReference type="ARBA" id="ARBA00015033"/>
    </source>
</evidence>
<dbReference type="Proteomes" id="UP000828390">
    <property type="component" value="Unassembled WGS sequence"/>
</dbReference>
<evidence type="ECO:0000313" key="10">
    <source>
        <dbReference type="Proteomes" id="UP000828390"/>
    </source>
</evidence>
<dbReference type="EMBL" id="JAIWYP010000009">
    <property type="protein sequence ID" value="KAH3769008.1"/>
    <property type="molecule type" value="Genomic_DNA"/>
</dbReference>
<evidence type="ECO:0000313" key="9">
    <source>
        <dbReference type="EMBL" id="KAH3769008.1"/>
    </source>
</evidence>
<evidence type="ECO:0000256" key="4">
    <source>
        <dbReference type="ARBA" id="ARBA00022692"/>
    </source>
</evidence>
<accession>A0A9D4IEE6</accession>
<dbReference type="Pfam" id="PF05620">
    <property type="entry name" value="TMEM208_SND2"/>
    <property type="match status" value="1"/>
</dbReference>
<evidence type="ECO:0000256" key="5">
    <source>
        <dbReference type="ARBA" id="ARBA00022824"/>
    </source>
</evidence>
<dbReference type="InterPro" id="IPR008506">
    <property type="entry name" value="SND2/TMEM208"/>
</dbReference>
<evidence type="ECO:0000256" key="1">
    <source>
        <dbReference type="ARBA" id="ARBA00004477"/>
    </source>
</evidence>
<dbReference type="PANTHER" id="PTHR13505">
    <property type="entry name" value="TRANSMEMBRANE PROTEIN 208"/>
    <property type="match status" value="1"/>
</dbReference>
<evidence type="ECO:0000256" key="8">
    <source>
        <dbReference type="SAM" id="Phobius"/>
    </source>
</evidence>
<keyword evidence="5" id="KW-0256">Endoplasmic reticulum</keyword>
<keyword evidence="4 8" id="KW-0812">Transmembrane</keyword>
<comment type="similarity">
    <text evidence="2">Belongs to the TMEM208 family.</text>
</comment>
<comment type="caution">
    <text evidence="9">The sequence shown here is derived from an EMBL/GenBank/DDBJ whole genome shotgun (WGS) entry which is preliminary data.</text>
</comment>
<dbReference type="GO" id="GO:0006624">
    <property type="term" value="P:vacuolar protein processing"/>
    <property type="evidence" value="ECO:0007669"/>
    <property type="project" value="TreeGrafter"/>
</dbReference>
<feature type="transmembrane region" description="Helical" evidence="8">
    <location>
        <begin position="122"/>
        <end position="140"/>
    </location>
</feature>
<comment type="subcellular location">
    <subcellularLocation>
        <location evidence="1">Endoplasmic reticulum membrane</location>
        <topology evidence="1">Multi-pass membrane protein</topology>
    </subcellularLocation>
</comment>
<keyword evidence="7 8" id="KW-0472">Membrane</keyword>
<proteinExistence type="inferred from homology"/>
<protein>
    <recommendedName>
        <fullName evidence="3">Transmembrane protein 208</fullName>
    </recommendedName>
</protein>